<dbReference type="InterPro" id="IPR012340">
    <property type="entry name" value="NA-bd_OB-fold"/>
</dbReference>
<keyword evidence="5" id="KW-0240">DNA-directed RNA polymerase</keyword>
<dbReference type="Pfam" id="PF03870">
    <property type="entry name" value="RNA_pol_Rpb8"/>
    <property type="match status" value="1"/>
</dbReference>
<dbReference type="PANTHER" id="PTHR10917:SF0">
    <property type="entry name" value="DNA-DIRECTED RNA POLYMERASES I, II, AND III SUBUNIT RPABC3"/>
    <property type="match status" value="1"/>
</dbReference>
<dbReference type="GO" id="GO:0005736">
    <property type="term" value="C:RNA polymerase I complex"/>
    <property type="evidence" value="ECO:0007669"/>
    <property type="project" value="TreeGrafter"/>
</dbReference>
<dbReference type="GO" id="GO:0006351">
    <property type="term" value="P:DNA-templated transcription"/>
    <property type="evidence" value="ECO:0007669"/>
    <property type="project" value="InterPro"/>
</dbReference>
<dbReference type="EMBL" id="VRMN01000001">
    <property type="protein sequence ID" value="KAA8498913.1"/>
    <property type="molecule type" value="Genomic_DNA"/>
</dbReference>
<name>A0A5J4Z7V1_PORPP</name>
<keyword evidence="4" id="KW-0812">Transmembrane</keyword>
<dbReference type="GO" id="GO:0005666">
    <property type="term" value="C:RNA polymerase III complex"/>
    <property type="evidence" value="ECO:0007669"/>
    <property type="project" value="TreeGrafter"/>
</dbReference>
<protein>
    <submittedName>
        <fullName evidence="5">DNA-directed RNA polymerases II and V subunit 8A</fullName>
    </submittedName>
</protein>
<dbReference type="Proteomes" id="UP000324585">
    <property type="component" value="Unassembled WGS sequence"/>
</dbReference>
<evidence type="ECO:0000313" key="6">
    <source>
        <dbReference type="Proteomes" id="UP000324585"/>
    </source>
</evidence>
<accession>A0A5J4Z7V1</accession>
<evidence type="ECO:0000256" key="3">
    <source>
        <dbReference type="ARBA" id="ARBA00023242"/>
    </source>
</evidence>
<keyword evidence="3" id="KW-0539">Nucleus</keyword>
<gene>
    <name evidence="5" type="ORF">FVE85_6498</name>
</gene>
<dbReference type="Gene3D" id="2.40.50.140">
    <property type="entry name" value="Nucleic acid-binding proteins"/>
    <property type="match status" value="1"/>
</dbReference>
<keyword evidence="6" id="KW-1185">Reference proteome</keyword>
<dbReference type="PANTHER" id="PTHR10917">
    <property type="entry name" value="DNA-DIRECTED RNA POLYMERASES I, II, AND III SUBUNIT RPABC3"/>
    <property type="match status" value="1"/>
</dbReference>
<keyword evidence="4" id="KW-0472">Membrane</keyword>
<proteinExistence type="inferred from homology"/>
<keyword evidence="5" id="KW-0804">Transcription</keyword>
<comment type="subcellular location">
    <subcellularLocation>
        <location evidence="1">Nucleus</location>
    </subcellularLocation>
</comment>
<evidence type="ECO:0000313" key="5">
    <source>
        <dbReference type="EMBL" id="KAA8498913.1"/>
    </source>
</evidence>
<reference evidence="6" key="1">
    <citation type="journal article" date="2019" name="Nat. Commun.">
        <title>Expansion of phycobilisome linker gene families in mesophilic red algae.</title>
        <authorList>
            <person name="Lee J."/>
            <person name="Kim D."/>
            <person name="Bhattacharya D."/>
            <person name="Yoon H.S."/>
        </authorList>
    </citation>
    <scope>NUCLEOTIDE SEQUENCE [LARGE SCALE GENOMIC DNA]</scope>
    <source>
        <strain evidence="6">CCMP 1328</strain>
    </source>
</reference>
<dbReference type="SUPFAM" id="SSF50249">
    <property type="entry name" value="Nucleic acid-binding proteins"/>
    <property type="match status" value="1"/>
</dbReference>
<comment type="similarity">
    <text evidence="2">Belongs to the eukaryotic RPB8 RNA polymerase subunit family.</text>
</comment>
<sequence length="219" mass="24971">MRRFARWTSNRNSRVGCQCVTERRKGQSGLKLKDQPRGQPDSACSLSEWSLLELRTRGLVRIRGGRDKRGTMVKVFEDTFTVNSIDKFPDPKDPSRMVYEKKFDKTSRISMSSDSKSAEMVLDVNTEIYPVKEGELYTLALADSLDTKIGRESESSLLEEYQYAMYGKIYHYAEERNKAVVYVSFGGLLMSLAAAAHTLNSRTFEVDTEIYLLMSRLDG</sequence>
<evidence type="ECO:0000256" key="2">
    <source>
        <dbReference type="ARBA" id="ARBA00008912"/>
    </source>
</evidence>
<feature type="transmembrane region" description="Helical" evidence="4">
    <location>
        <begin position="179"/>
        <end position="199"/>
    </location>
</feature>
<dbReference type="AlphaFoldDB" id="A0A5J4Z7V1"/>
<dbReference type="GO" id="GO:0005665">
    <property type="term" value="C:RNA polymerase II, core complex"/>
    <property type="evidence" value="ECO:0007669"/>
    <property type="project" value="TreeGrafter"/>
</dbReference>
<evidence type="ECO:0000256" key="1">
    <source>
        <dbReference type="ARBA" id="ARBA00004123"/>
    </source>
</evidence>
<dbReference type="InterPro" id="IPR005570">
    <property type="entry name" value="RPABC3"/>
</dbReference>
<organism evidence="5 6">
    <name type="scientific">Porphyridium purpureum</name>
    <name type="common">Red alga</name>
    <name type="synonym">Porphyridium cruentum</name>
    <dbReference type="NCBI Taxonomy" id="35688"/>
    <lineage>
        <taxon>Eukaryota</taxon>
        <taxon>Rhodophyta</taxon>
        <taxon>Bangiophyceae</taxon>
        <taxon>Porphyridiales</taxon>
        <taxon>Porphyridiaceae</taxon>
        <taxon>Porphyridium</taxon>
    </lineage>
</organism>
<dbReference type="GO" id="GO:0003899">
    <property type="term" value="F:DNA-directed RNA polymerase activity"/>
    <property type="evidence" value="ECO:0007669"/>
    <property type="project" value="InterPro"/>
</dbReference>
<dbReference type="OrthoDB" id="20018at2759"/>
<comment type="caution">
    <text evidence="5">The sequence shown here is derived from an EMBL/GenBank/DDBJ whole genome shotgun (WGS) entry which is preliminary data.</text>
</comment>
<dbReference type="SMART" id="SM00658">
    <property type="entry name" value="RPOL8c"/>
    <property type="match status" value="1"/>
</dbReference>
<evidence type="ECO:0000256" key="4">
    <source>
        <dbReference type="SAM" id="Phobius"/>
    </source>
</evidence>
<dbReference type="OMA" id="QIAMYAS"/>
<keyword evidence="4" id="KW-1133">Transmembrane helix</keyword>